<evidence type="ECO:0000259" key="5">
    <source>
        <dbReference type="Pfam" id="PF12781"/>
    </source>
</evidence>
<proteinExistence type="inferred from homology"/>
<evidence type="ECO:0008006" key="8">
    <source>
        <dbReference type="Google" id="ProtNLM"/>
    </source>
</evidence>
<dbReference type="OMA" id="NQFPKDT"/>
<evidence type="ECO:0000313" key="6">
    <source>
        <dbReference type="Ensembl" id="ENSACIP00000010266.1"/>
    </source>
</evidence>
<feature type="domain" description="Dynein heavy chain AAA module D4" evidence="4">
    <location>
        <begin position="10"/>
        <end position="55"/>
    </location>
</feature>
<reference evidence="6" key="1">
    <citation type="submission" date="2025-08" db="UniProtKB">
        <authorList>
            <consortium name="Ensembl"/>
        </authorList>
    </citation>
    <scope>IDENTIFICATION</scope>
</reference>
<evidence type="ECO:0000259" key="3">
    <source>
        <dbReference type="Pfam" id="PF12777"/>
    </source>
</evidence>
<dbReference type="GO" id="GO:0051959">
    <property type="term" value="F:dynein light intermediate chain binding"/>
    <property type="evidence" value="ECO:0007669"/>
    <property type="project" value="InterPro"/>
</dbReference>
<feature type="chain" id="PRO_5018542545" description="Dynein, axonemal, heavy chain 5" evidence="2">
    <location>
        <begin position="18"/>
        <end position="392"/>
    </location>
</feature>
<accession>A0A3Q0RI69</accession>
<dbReference type="Proteomes" id="UP000261340">
    <property type="component" value="Unplaced"/>
</dbReference>
<evidence type="ECO:0000256" key="1">
    <source>
        <dbReference type="ARBA" id="ARBA00008887"/>
    </source>
</evidence>
<protein>
    <recommendedName>
        <fullName evidence="8">Dynein, axonemal, heavy chain 5</fullName>
    </recommendedName>
</protein>
<dbReference type="InterPro" id="IPR035706">
    <property type="entry name" value="AAA_9"/>
</dbReference>
<dbReference type="PANTHER" id="PTHR46532">
    <property type="entry name" value="MALE FERTILITY FACTOR KL5"/>
    <property type="match status" value="1"/>
</dbReference>
<evidence type="ECO:0000313" key="7">
    <source>
        <dbReference type="Proteomes" id="UP000261340"/>
    </source>
</evidence>
<reference evidence="6" key="2">
    <citation type="submission" date="2025-09" db="UniProtKB">
        <authorList>
            <consortium name="Ensembl"/>
        </authorList>
    </citation>
    <scope>IDENTIFICATION</scope>
</reference>
<dbReference type="InterPro" id="IPR024317">
    <property type="entry name" value="Dynein_heavy_chain_D4_dom"/>
</dbReference>
<dbReference type="GO" id="GO:0007018">
    <property type="term" value="P:microtubule-based movement"/>
    <property type="evidence" value="ECO:0007669"/>
    <property type="project" value="InterPro"/>
</dbReference>
<dbReference type="Gene3D" id="1.20.920.20">
    <property type="match status" value="2"/>
</dbReference>
<dbReference type="InterPro" id="IPR027417">
    <property type="entry name" value="P-loop_NTPase"/>
</dbReference>
<evidence type="ECO:0000256" key="2">
    <source>
        <dbReference type="SAM" id="SignalP"/>
    </source>
</evidence>
<dbReference type="Pfam" id="PF12780">
    <property type="entry name" value="AAA_8"/>
    <property type="match status" value="1"/>
</dbReference>
<dbReference type="Pfam" id="PF12777">
    <property type="entry name" value="MT"/>
    <property type="match status" value="1"/>
</dbReference>
<feature type="signal peptide" evidence="2">
    <location>
        <begin position="1"/>
        <end position="17"/>
    </location>
</feature>
<dbReference type="Gene3D" id="1.20.920.60">
    <property type="match status" value="1"/>
</dbReference>
<organism evidence="6 7">
    <name type="scientific">Amphilophus citrinellus</name>
    <name type="common">Midas cichlid</name>
    <name type="synonym">Cichlasoma citrinellum</name>
    <dbReference type="NCBI Taxonomy" id="61819"/>
    <lineage>
        <taxon>Eukaryota</taxon>
        <taxon>Metazoa</taxon>
        <taxon>Chordata</taxon>
        <taxon>Craniata</taxon>
        <taxon>Vertebrata</taxon>
        <taxon>Euteleostomi</taxon>
        <taxon>Actinopterygii</taxon>
        <taxon>Neopterygii</taxon>
        <taxon>Teleostei</taxon>
        <taxon>Neoteleostei</taxon>
        <taxon>Acanthomorphata</taxon>
        <taxon>Ovalentaria</taxon>
        <taxon>Cichlomorphae</taxon>
        <taxon>Cichliformes</taxon>
        <taxon>Cichlidae</taxon>
        <taxon>New World cichlids</taxon>
        <taxon>Cichlasomatinae</taxon>
        <taxon>Heroini</taxon>
        <taxon>Amphilophus</taxon>
    </lineage>
</organism>
<dbReference type="Ensembl" id="ENSACIT00000010562.1">
    <property type="protein sequence ID" value="ENSACIP00000010266.1"/>
    <property type="gene ID" value="ENSACIG00000008035.1"/>
</dbReference>
<dbReference type="GO" id="GO:0005858">
    <property type="term" value="C:axonemal dynein complex"/>
    <property type="evidence" value="ECO:0007669"/>
    <property type="project" value="TreeGrafter"/>
</dbReference>
<sequence>FFFIMHFLAASVVATMGAYHDKVSVTCESYFERFRRRTHVTPKSYLSFINGYKTLYTERYNYINTLAERMNVGLEKLKEASESVAQLSKDLAIKEKELAMASVNANKVLAEVTVSAEAATIVKNEVQVVKDKAQKIVEGIEKVKVVAEDKLEAAKPALEDAKAALNFQTDKINEETVELLQPYFDMNDYTMENAKKVCGNVAGLLAWTQAMAIFFSINKEVLPLKVKLMFIVTEMYFDLLDDAEKCKNKMQTASELIDGLSGEKVHWTEQSKECKSQIKRLVGDVLQLTGFLSYCGPFNQSFRNMLSHKIPFTEKLNIISALVDPPTISEWNLQGLPGDDLSVQNGIIVTKATRYPLLIDPQTQGKAWIRKKEKANSLQVHCQLQENIAVFN</sequence>
<dbReference type="Gene3D" id="3.40.50.300">
    <property type="entry name" value="P-loop containing nucleotide triphosphate hydrolases"/>
    <property type="match status" value="1"/>
</dbReference>
<keyword evidence="7" id="KW-1185">Reference proteome</keyword>
<keyword evidence="2" id="KW-0732">Signal</keyword>
<name>A0A3Q0RI69_AMPCI</name>
<dbReference type="AlphaFoldDB" id="A0A3Q0RI69"/>
<evidence type="ECO:0000259" key="4">
    <source>
        <dbReference type="Pfam" id="PF12780"/>
    </source>
</evidence>
<dbReference type="STRING" id="61819.ENSACIP00000010266"/>
<feature type="domain" description="Dynein heavy chain ATP-binding dynein motor region" evidence="5">
    <location>
        <begin position="330"/>
        <end position="385"/>
    </location>
</feature>
<dbReference type="Pfam" id="PF12781">
    <property type="entry name" value="AAA_9"/>
    <property type="match status" value="1"/>
</dbReference>
<dbReference type="PANTHER" id="PTHR46532:SF11">
    <property type="entry name" value="DYNEIN AXONEMAL HEAVY CHAIN 12"/>
    <property type="match status" value="1"/>
</dbReference>
<feature type="domain" description="Dynein heavy chain coiled coil stalk" evidence="3">
    <location>
        <begin position="242"/>
        <end position="309"/>
    </location>
</feature>
<dbReference type="InterPro" id="IPR024743">
    <property type="entry name" value="Dynein_HC_stalk"/>
</dbReference>
<dbReference type="GO" id="GO:0045505">
    <property type="term" value="F:dynein intermediate chain binding"/>
    <property type="evidence" value="ECO:0007669"/>
    <property type="project" value="InterPro"/>
</dbReference>
<comment type="similarity">
    <text evidence="1">Belongs to the dynein heavy chain family.</text>
</comment>
<dbReference type="InterPro" id="IPR026983">
    <property type="entry name" value="DHC"/>
</dbReference>
<dbReference type="GeneTree" id="ENSGT00940000158992"/>